<evidence type="ECO:0000256" key="1">
    <source>
        <dbReference type="ARBA" id="ARBA00004613"/>
    </source>
</evidence>
<dbReference type="SUPFAM" id="SSF57567">
    <property type="entry name" value="Serine protease inhibitors"/>
    <property type="match status" value="1"/>
</dbReference>
<dbReference type="Gene3D" id="2.10.25.10">
    <property type="entry name" value="Laminin"/>
    <property type="match status" value="1"/>
</dbReference>
<dbReference type="SUPFAM" id="SSF57603">
    <property type="entry name" value="FnI-like domain"/>
    <property type="match status" value="2"/>
</dbReference>
<dbReference type="Gene3D" id="2.10.70.10">
    <property type="entry name" value="Complement Module, domain 1"/>
    <property type="match status" value="1"/>
</dbReference>
<dbReference type="PANTHER" id="PTHR46698">
    <property type="entry name" value="CROSSVEINLESS 2"/>
    <property type="match status" value="1"/>
</dbReference>
<dbReference type="PANTHER" id="PTHR46698:SF4">
    <property type="entry name" value="CROSSVEINLESS 2"/>
    <property type="match status" value="1"/>
</dbReference>
<evidence type="ECO:0000313" key="6">
    <source>
        <dbReference type="Proteomes" id="UP001497482"/>
    </source>
</evidence>
<dbReference type="InterPro" id="IPR036084">
    <property type="entry name" value="Ser_inhib-like_sf"/>
</dbReference>
<name>A0AAV2MFI6_KNICA</name>
<feature type="domain" description="VWFC" evidence="4">
    <location>
        <begin position="65"/>
        <end position="124"/>
    </location>
</feature>
<evidence type="ECO:0000259" key="4">
    <source>
        <dbReference type="SMART" id="SM00214"/>
    </source>
</evidence>
<dbReference type="EMBL" id="OZ035829">
    <property type="protein sequence ID" value="CAL1611929.1"/>
    <property type="molecule type" value="Genomic_DNA"/>
</dbReference>
<proteinExistence type="predicted"/>
<reference evidence="5 6" key="1">
    <citation type="submission" date="2024-04" db="EMBL/GenBank/DDBJ databases">
        <authorList>
            <person name="Waldvogel A.-M."/>
            <person name="Schoenle A."/>
        </authorList>
    </citation>
    <scope>NUCLEOTIDE SEQUENCE [LARGE SCALE GENOMIC DNA]</scope>
</reference>
<dbReference type="AlphaFoldDB" id="A0AAV2MFI6"/>
<dbReference type="Proteomes" id="UP001497482">
    <property type="component" value="Chromosome 7"/>
</dbReference>
<keyword evidence="2" id="KW-0964">Secreted</keyword>
<evidence type="ECO:0000256" key="2">
    <source>
        <dbReference type="ARBA" id="ARBA00022525"/>
    </source>
</evidence>
<dbReference type="Pfam" id="PF01826">
    <property type="entry name" value="TIL"/>
    <property type="match status" value="1"/>
</dbReference>
<keyword evidence="6" id="KW-1185">Reference proteome</keyword>
<dbReference type="InterPro" id="IPR002919">
    <property type="entry name" value="TIL_dom"/>
</dbReference>
<sequence>MRTEASCENEGEVLHIPNITDNPCITCVCLEGKADCKQEKCPAVSEDCALVVKQTGACCERCKGCIFEGRLYKEKEEFSPEGQPCVKCTCTEGDMWSSVNCTLCACVKGSIECRPKRCVPITSCPSVLVKNDARRTRSFSWTQSVEVRLEGLVLGLHQHLTVRRNGTRIALPYHGPGVHIDLDGYLLKLTTIAATQCKHGAVYDTCGPGCTKTCDNWNEIGPCHKPCVAGCHCPANLVLFQGRCIRPTSCPGR</sequence>
<dbReference type="CDD" id="cd19941">
    <property type="entry name" value="TIL"/>
    <property type="match status" value="1"/>
</dbReference>
<protein>
    <recommendedName>
        <fullName evidence="4">VWFC domain-containing protein</fullName>
    </recommendedName>
</protein>
<dbReference type="GO" id="GO:0005576">
    <property type="term" value="C:extracellular region"/>
    <property type="evidence" value="ECO:0007669"/>
    <property type="project" value="UniProtKB-SubCell"/>
</dbReference>
<dbReference type="InterPro" id="IPR001007">
    <property type="entry name" value="VWF_dom"/>
</dbReference>
<organism evidence="5 6">
    <name type="scientific">Knipowitschia caucasica</name>
    <name type="common">Caucasian dwarf goby</name>
    <name type="synonym">Pomatoschistus caucasicus</name>
    <dbReference type="NCBI Taxonomy" id="637954"/>
    <lineage>
        <taxon>Eukaryota</taxon>
        <taxon>Metazoa</taxon>
        <taxon>Chordata</taxon>
        <taxon>Craniata</taxon>
        <taxon>Vertebrata</taxon>
        <taxon>Euteleostomi</taxon>
        <taxon>Actinopterygii</taxon>
        <taxon>Neopterygii</taxon>
        <taxon>Teleostei</taxon>
        <taxon>Neoteleostei</taxon>
        <taxon>Acanthomorphata</taxon>
        <taxon>Gobiaria</taxon>
        <taxon>Gobiiformes</taxon>
        <taxon>Gobioidei</taxon>
        <taxon>Gobiidae</taxon>
        <taxon>Gobiinae</taxon>
        <taxon>Knipowitschia</taxon>
    </lineage>
</organism>
<evidence type="ECO:0000313" key="5">
    <source>
        <dbReference type="EMBL" id="CAL1611929.1"/>
    </source>
</evidence>
<gene>
    <name evidence="5" type="ORF">KC01_LOCUS38314</name>
</gene>
<dbReference type="Gene3D" id="6.20.200.20">
    <property type="match status" value="1"/>
</dbReference>
<dbReference type="InterPro" id="IPR052424">
    <property type="entry name" value="Kielin_Chordin-BMP_Reg"/>
</dbReference>
<accession>A0AAV2MFI6</accession>
<dbReference type="SMART" id="SM00214">
    <property type="entry name" value="VWC"/>
    <property type="match status" value="2"/>
</dbReference>
<keyword evidence="3" id="KW-0732">Signal</keyword>
<comment type="subcellular location">
    <subcellularLocation>
        <location evidence="1">Secreted</location>
    </subcellularLocation>
</comment>
<dbReference type="FunFam" id="2.10.25.10:FF:000236">
    <property type="entry name" value="BMP-binding endothelial regulator protein-like"/>
    <property type="match status" value="1"/>
</dbReference>
<feature type="domain" description="VWFC" evidence="4">
    <location>
        <begin position="7"/>
        <end position="62"/>
    </location>
</feature>
<evidence type="ECO:0000256" key="3">
    <source>
        <dbReference type="ARBA" id="ARBA00022729"/>
    </source>
</evidence>